<dbReference type="EMBL" id="FOMB01000029">
    <property type="protein sequence ID" value="SFD21335.1"/>
    <property type="molecule type" value="Genomic_DNA"/>
</dbReference>
<dbReference type="GO" id="GO:0043190">
    <property type="term" value="C:ATP-binding cassette (ABC) transporter complex"/>
    <property type="evidence" value="ECO:0007669"/>
    <property type="project" value="InterPro"/>
</dbReference>
<evidence type="ECO:0000256" key="1">
    <source>
        <dbReference type="ARBA" id="ARBA00004418"/>
    </source>
</evidence>
<feature type="domain" description="Solute-binding protein family 5" evidence="6">
    <location>
        <begin position="76"/>
        <end position="414"/>
    </location>
</feature>
<dbReference type="AlphaFoldDB" id="A0A0F5PVT8"/>
<feature type="chain" id="PRO_5010418737" evidence="5">
    <location>
        <begin position="29"/>
        <end position="504"/>
    </location>
</feature>
<dbReference type="Proteomes" id="UP000182258">
    <property type="component" value="Unassembled WGS sequence"/>
</dbReference>
<dbReference type="Gene3D" id="3.10.105.10">
    <property type="entry name" value="Dipeptide-binding Protein, Domain 3"/>
    <property type="match status" value="1"/>
</dbReference>
<dbReference type="EMBL" id="LAPV01000127">
    <property type="protein sequence ID" value="KKC32802.1"/>
    <property type="molecule type" value="Genomic_DNA"/>
</dbReference>
<dbReference type="RefSeq" id="WP_046171242.1">
    <property type="nucleotide sequence ID" value="NZ_FOMB01000029.1"/>
</dbReference>
<dbReference type="InterPro" id="IPR039424">
    <property type="entry name" value="SBP_5"/>
</dbReference>
<name>A0A0F5PVT8_9HYPH</name>
<dbReference type="Gene3D" id="3.40.190.10">
    <property type="entry name" value="Periplasmic binding protein-like II"/>
    <property type="match status" value="1"/>
</dbReference>
<reference evidence="8 10" key="2">
    <citation type="submission" date="2016-10" db="EMBL/GenBank/DDBJ databases">
        <authorList>
            <person name="de Groot N.N."/>
        </authorList>
    </citation>
    <scope>NUCLEOTIDE SEQUENCE [LARGE SCALE GENOMIC DNA]</scope>
    <source>
        <strain evidence="8 10">CGMCC 1.10210</strain>
    </source>
</reference>
<accession>A0A0F5PVT8</accession>
<evidence type="ECO:0000256" key="5">
    <source>
        <dbReference type="SAM" id="SignalP"/>
    </source>
</evidence>
<dbReference type="InterPro" id="IPR030678">
    <property type="entry name" value="Peptide/Ni-bd"/>
</dbReference>
<sequence length="504" mass="55251">MIKGNWTRRLVLLAGLAMGVTALTPVYAQDAKPVVIASSEDIISLDPHMLDSNNPTGSAIWSIFDSLVRRDKDGQAQPRLATSWERVDDLTWRFHLREGVTFSNGEAFNAEAVKVNFARMDTAPFNSVQQLHDQTGLTAVNVVDDFTLDLVTAAPTVNMLYWLEEAFVAAPAYITDTAPDVVASAPIGSGPYKFVEWRRGDALVLTASDTYWGDAPAVKDIIFRAVPEMSSRLNELAAGTVDIVVGITPDAAAQANTDVSDVVQIEGLRKMHMGISIKGEQPALADPRVRQALNYAVDVPTIIDSLLGGSTKPLLSIVNPPNNNPDLTPYSYDPEKAKALMAEAGFADGFPLTIQWSTRFDGGKDVSEVVGSFLEAINIKPTYEAVEIGQFREALSSASLKGIYFQGWAALINPSVELVILTCGHVDNSSGYCNPDYDKLVIEASQTLDDAKRQELEYAAQAIIWNDAPWLYLWRLPNIFGISKTLSYEFRADNYLEPYLITYK</sequence>
<comment type="similarity">
    <text evidence="2">Belongs to the bacterial solute-binding protein 5 family.</text>
</comment>
<evidence type="ECO:0000313" key="10">
    <source>
        <dbReference type="Proteomes" id="UP000182258"/>
    </source>
</evidence>
<evidence type="ECO:0000256" key="4">
    <source>
        <dbReference type="ARBA" id="ARBA00022729"/>
    </source>
</evidence>
<dbReference type="OrthoDB" id="9803988at2"/>
<dbReference type="STRING" id="728005.SAMN04488059_12922"/>
<gene>
    <name evidence="8" type="ORF">SAMN04488059_12922</name>
    <name evidence="7" type="ORF">WH91_11985</name>
</gene>
<keyword evidence="3" id="KW-0813">Transport</keyword>
<evidence type="ECO:0000256" key="3">
    <source>
        <dbReference type="ARBA" id="ARBA00022448"/>
    </source>
</evidence>
<organism evidence="8 10">
    <name type="scientific">Devosia psychrophila</name>
    <dbReference type="NCBI Taxonomy" id="728005"/>
    <lineage>
        <taxon>Bacteria</taxon>
        <taxon>Pseudomonadati</taxon>
        <taxon>Pseudomonadota</taxon>
        <taxon>Alphaproteobacteria</taxon>
        <taxon>Hyphomicrobiales</taxon>
        <taxon>Devosiaceae</taxon>
        <taxon>Devosia</taxon>
    </lineage>
</organism>
<feature type="signal peptide" evidence="5">
    <location>
        <begin position="1"/>
        <end position="28"/>
    </location>
</feature>
<evidence type="ECO:0000313" key="9">
    <source>
        <dbReference type="Proteomes" id="UP000033519"/>
    </source>
</evidence>
<dbReference type="InterPro" id="IPR000914">
    <property type="entry name" value="SBP_5_dom"/>
</dbReference>
<evidence type="ECO:0000259" key="6">
    <source>
        <dbReference type="Pfam" id="PF00496"/>
    </source>
</evidence>
<dbReference type="SUPFAM" id="SSF53850">
    <property type="entry name" value="Periplasmic binding protein-like II"/>
    <property type="match status" value="1"/>
</dbReference>
<evidence type="ECO:0000313" key="7">
    <source>
        <dbReference type="EMBL" id="KKC32802.1"/>
    </source>
</evidence>
<dbReference type="PATRIC" id="fig|728005.3.peg.547"/>
<dbReference type="GO" id="GO:0030288">
    <property type="term" value="C:outer membrane-bounded periplasmic space"/>
    <property type="evidence" value="ECO:0007669"/>
    <property type="project" value="UniProtKB-ARBA"/>
</dbReference>
<dbReference type="PANTHER" id="PTHR30290:SF9">
    <property type="entry name" value="OLIGOPEPTIDE-BINDING PROTEIN APPA"/>
    <property type="match status" value="1"/>
</dbReference>
<comment type="subcellular location">
    <subcellularLocation>
        <location evidence="1">Periplasm</location>
    </subcellularLocation>
</comment>
<dbReference type="Proteomes" id="UP000033519">
    <property type="component" value="Unassembled WGS sequence"/>
</dbReference>
<proteinExistence type="inferred from homology"/>
<dbReference type="GO" id="GO:0015833">
    <property type="term" value="P:peptide transport"/>
    <property type="evidence" value="ECO:0007669"/>
    <property type="project" value="TreeGrafter"/>
</dbReference>
<dbReference type="Pfam" id="PF00496">
    <property type="entry name" value="SBP_bac_5"/>
    <property type="match status" value="1"/>
</dbReference>
<dbReference type="PANTHER" id="PTHR30290">
    <property type="entry name" value="PERIPLASMIC BINDING COMPONENT OF ABC TRANSPORTER"/>
    <property type="match status" value="1"/>
</dbReference>
<dbReference type="Gene3D" id="3.90.76.10">
    <property type="entry name" value="Dipeptide-binding Protein, Domain 1"/>
    <property type="match status" value="1"/>
</dbReference>
<evidence type="ECO:0000313" key="8">
    <source>
        <dbReference type="EMBL" id="SFD21335.1"/>
    </source>
</evidence>
<dbReference type="GO" id="GO:1904680">
    <property type="term" value="F:peptide transmembrane transporter activity"/>
    <property type="evidence" value="ECO:0007669"/>
    <property type="project" value="TreeGrafter"/>
</dbReference>
<dbReference type="PIRSF" id="PIRSF002741">
    <property type="entry name" value="MppA"/>
    <property type="match status" value="1"/>
</dbReference>
<keyword evidence="4 5" id="KW-0732">Signal</keyword>
<reference evidence="7 9" key="1">
    <citation type="submission" date="2015-03" db="EMBL/GenBank/DDBJ databases">
        <authorList>
            <person name="Lepp D."/>
            <person name="Hassan Y.I."/>
            <person name="Li X.-Z."/>
            <person name="Zhou T."/>
        </authorList>
    </citation>
    <scope>NUCLEOTIDE SEQUENCE [LARGE SCALE GENOMIC DNA]</scope>
    <source>
        <strain evidence="7 9">Cr7-05</strain>
    </source>
</reference>
<evidence type="ECO:0000256" key="2">
    <source>
        <dbReference type="ARBA" id="ARBA00005695"/>
    </source>
</evidence>
<protein>
    <submittedName>
        <fullName evidence="8">Peptide/nickel transport system substrate-binding protein</fullName>
    </submittedName>
</protein>
<keyword evidence="9" id="KW-1185">Reference proteome</keyword>